<gene>
    <name evidence="1" type="ORF">LY90DRAFT_519028</name>
</gene>
<reference evidence="1 2" key="1">
    <citation type="submission" date="2016-08" db="EMBL/GenBank/DDBJ databases">
        <title>A Parts List for Fungal Cellulosomes Revealed by Comparative Genomics.</title>
        <authorList>
            <consortium name="DOE Joint Genome Institute"/>
            <person name="Haitjema C.H."/>
            <person name="Gilmore S.P."/>
            <person name="Henske J.K."/>
            <person name="Solomon K.V."/>
            <person name="De Groot R."/>
            <person name="Kuo A."/>
            <person name="Mondo S.J."/>
            <person name="Salamov A.A."/>
            <person name="Labutti K."/>
            <person name="Zhao Z."/>
            <person name="Chiniquy J."/>
            <person name="Barry K."/>
            <person name="Brewer H.M."/>
            <person name="Purvine S.O."/>
            <person name="Wright A.T."/>
            <person name="Boxma B."/>
            <person name="Van Alen T."/>
            <person name="Hackstein J.H."/>
            <person name="Baker S.E."/>
            <person name="Grigoriev I.V."/>
            <person name="O'Malley M.A."/>
        </authorList>
    </citation>
    <scope>NUCLEOTIDE SEQUENCE [LARGE SCALE GENOMIC DNA]</scope>
    <source>
        <strain evidence="1 2">G1</strain>
    </source>
</reference>
<dbReference type="Proteomes" id="UP000193920">
    <property type="component" value="Unassembled WGS sequence"/>
</dbReference>
<protein>
    <submittedName>
        <fullName evidence="1">Uncharacterized protein</fullName>
    </submittedName>
</protein>
<evidence type="ECO:0000313" key="1">
    <source>
        <dbReference type="EMBL" id="ORY08379.1"/>
    </source>
</evidence>
<dbReference type="AlphaFoldDB" id="A0A1Y1ZDT2"/>
<keyword evidence="2" id="KW-1185">Reference proteome</keyword>
<evidence type="ECO:0000313" key="2">
    <source>
        <dbReference type="Proteomes" id="UP000193920"/>
    </source>
</evidence>
<proteinExistence type="predicted"/>
<accession>A0A1Y1ZDT2</accession>
<name>A0A1Y1ZDT2_9FUNG</name>
<dbReference type="STRING" id="1754190.A0A1Y1ZDT2"/>
<dbReference type="EMBL" id="MCOG01000423">
    <property type="protein sequence ID" value="ORY08379.1"/>
    <property type="molecule type" value="Genomic_DNA"/>
</dbReference>
<sequence length="242" mass="27881">MSVGIGNLYSSEIENGINNNKELNQSNLVYSSSLETDNQKDDISLPNLIKDELLELSFVARELSTKLSPSNDSNNILMKQVSEILDAYFSHLSIIKQQFNYYTNNINSGYINGNNNSNDTNITGFHQPIVTSLMNLKEKIDALLEKLISWNKSYFKFYLNVNKLNKYFERINEEWKNLLLNISVNNITTSFGDTNLKKKENDISMKNKELEENPIEIYITGEKYFYGIGKDKSYTMAFKNIL</sequence>
<comment type="caution">
    <text evidence="1">The sequence shown here is derived from an EMBL/GenBank/DDBJ whole genome shotgun (WGS) entry which is preliminary data.</text>
</comment>
<dbReference type="OrthoDB" id="10649395at2759"/>
<organism evidence="1 2">
    <name type="scientific">Neocallimastix californiae</name>
    <dbReference type="NCBI Taxonomy" id="1754190"/>
    <lineage>
        <taxon>Eukaryota</taxon>
        <taxon>Fungi</taxon>
        <taxon>Fungi incertae sedis</taxon>
        <taxon>Chytridiomycota</taxon>
        <taxon>Chytridiomycota incertae sedis</taxon>
        <taxon>Neocallimastigomycetes</taxon>
        <taxon>Neocallimastigales</taxon>
        <taxon>Neocallimastigaceae</taxon>
        <taxon>Neocallimastix</taxon>
    </lineage>
</organism>